<evidence type="ECO:0000313" key="6">
    <source>
        <dbReference type="Proteomes" id="UP000031623"/>
    </source>
</evidence>
<dbReference type="HOGENOM" id="CLU_064886_2_0_6"/>
<dbReference type="Pfam" id="PF00814">
    <property type="entry name" value="TsaD"/>
    <property type="match status" value="1"/>
</dbReference>
<dbReference type="Proteomes" id="UP000031623">
    <property type="component" value="Chromosome"/>
</dbReference>
<evidence type="ECO:0000259" key="4">
    <source>
        <dbReference type="Pfam" id="PF00814"/>
    </source>
</evidence>
<dbReference type="OrthoDB" id="9809995at2"/>
<dbReference type="InterPro" id="IPR022496">
    <property type="entry name" value="T6A_TsaB"/>
</dbReference>
<dbReference type="KEGG" id="tig:THII_1269"/>
<protein>
    <recommendedName>
        <fullName evidence="2">tRNA threonylcarbamoyladenosine biosynthesis protein TsaB</fullName>
    </recommendedName>
    <alternativeName>
        <fullName evidence="3">t(6)A37 threonylcarbamoyladenosine biosynthesis protein TsaB</fullName>
    </alternativeName>
</protein>
<organism evidence="5 6">
    <name type="scientific">Thioploca ingrica</name>
    <dbReference type="NCBI Taxonomy" id="40754"/>
    <lineage>
        <taxon>Bacteria</taxon>
        <taxon>Pseudomonadati</taxon>
        <taxon>Pseudomonadota</taxon>
        <taxon>Gammaproteobacteria</taxon>
        <taxon>Thiotrichales</taxon>
        <taxon>Thiotrichaceae</taxon>
        <taxon>Thioploca</taxon>
    </lineage>
</organism>
<dbReference type="PANTHER" id="PTHR11735">
    <property type="entry name" value="TRNA N6-ADENOSINE THREONYLCARBAMOYLTRANSFERASE"/>
    <property type="match status" value="1"/>
</dbReference>
<comment type="similarity">
    <text evidence="1">Belongs to the KAE1 / TsaD family. TsaB subfamily.</text>
</comment>
<keyword evidence="5" id="KW-0378">Hydrolase</keyword>
<evidence type="ECO:0000313" key="5">
    <source>
        <dbReference type="EMBL" id="BAP55566.1"/>
    </source>
</evidence>
<dbReference type="GO" id="GO:0005829">
    <property type="term" value="C:cytosol"/>
    <property type="evidence" value="ECO:0007669"/>
    <property type="project" value="TreeGrafter"/>
</dbReference>
<keyword evidence="5" id="KW-0645">Protease</keyword>
<dbReference type="CDD" id="cd24032">
    <property type="entry name" value="ASKHA_NBD_TsaB"/>
    <property type="match status" value="1"/>
</dbReference>
<proteinExistence type="inferred from homology"/>
<dbReference type="Gene3D" id="3.30.420.40">
    <property type="match status" value="2"/>
</dbReference>
<evidence type="ECO:0000256" key="2">
    <source>
        <dbReference type="ARBA" id="ARBA00019012"/>
    </source>
</evidence>
<accession>A0A090BUR5</accession>
<reference evidence="5 6" key="1">
    <citation type="journal article" date="2014" name="ISME J.">
        <title>Ecophysiology of Thioploca ingrica as revealed by the complete genome sequence supplemented with proteomic evidence.</title>
        <authorList>
            <person name="Kojima H."/>
            <person name="Ogura Y."/>
            <person name="Yamamoto N."/>
            <person name="Togashi T."/>
            <person name="Mori H."/>
            <person name="Watanabe T."/>
            <person name="Nemoto F."/>
            <person name="Kurokawa K."/>
            <person name="Hayashi T."/>
            <person name="Fukui M."/>
        </authorList>
    </citation>
    <scope>NUCLEOTIDE SEQUENCE [LARGE SCALE GENOMIC DNA]</scope>
</reference>
<dbReference type="GO" id="GO:0002949">
    <property type="term" value="P:tRNA threonylcarbamoyladenosine modification"/>
    <property type="evidence" value="ECO:0007669"/>
    <property type="project" value="InterPro"/>
</dbReference>
<feature type="domain" description="Gcp-like" evidence="4">
    <location>
        <begin position="29"/>
        <end position="153"/>
    </location>
</feature>
<dbReference type="AlphaFoldDB" id="A0A090BUR5"/>
<dbReference type="InterPro" id="IPR000905">
    <property type="entry name" value="Gcp-like_dom"/>
</dbReference>
<dbReference type="InterPro" id="IPR043129">
    <property type="entry name" value="ATPase_NBD"/>
</dbReference>
<sequence>MKLLTLDTSTDACSCALYLDGEIRDHSVIAPRQHTTLILPMIAKLLATAELKPTQLDGIAFGCGPGSFTGLRIAAGITQGIAFAADIPVAPISCLATLAQAAYLENGIEKVLAAIDARMNEVYFGKYLVDKEGIMQLEDEEIVAAPATIHLPTTQGWYGIGTGWASYAHELTAQLEDKLQGYQGEKYPQARAIVPLARVAFAAGQVVSAADALPVYLRNQVVSL</sequence>
<evidence type="ECO:0000256" key="3">
    <source>
        <dbReference type="ARBA" id="ARBA00032446"/>
    </source>
</evidence>
<dbReference type="SUPFAM" id="SSF53067">
    <property type="entry name" value="Actin-like ATPase domain"/>
    <property type="match status" value="2"/>
</dbReference>
<name>A0A090BUR5_9GAMM</name>
<evidence type="ECO:0000256" key="1">
    <source>
        <dbReference type="ARBA" id="ARBA00010493"/>
    </source>
</evidence>
<dbReference type="GO" id="GO:0008233">
    <property type="term" value="F:peptidase activity"/>
    <property type="evidence" value="ECO:0007669"/>
    <property type="project" value="UniProtKB-KW"/>
</dbReference>
<dbReference type="STRING" id="40754.THII_1269"/>
<dbReference type="PANTHER" id="PTHR11735:SF11">
    <property type="entry name" value="TRNA THREONYLCARBAMOYLADENOSINE BIOSYNTHESIS PROTEIN TSAB"/>
    <property type="match status" value="1"/>
</dbReference>
<gene>
    <name evidence="5" type="ORF">THII_1269</name>
</gene>
<dbReference type="EMBL" id="AP014633">
    <property type="protein sequence ID" value="BAP55566.1"/>
    <property type="molecule type" value="Genomic_DNA"/>
</dbReference>
<keyword evidence="6" id="KW-1185">Reference proteome</keyword>
<dbReference type="GO" id="GO:0006508">
    <property type="term" value="P:proteolysis"/>
    <property type="evidence" value="ECO:0007669"/>
    <property type="project" value="UniProtKB-KW"/>
</dbReference>
<dbReference type="NCBIfam" id="TIGR03725">
    <property type="entry name" value="T6A_YeaZ"/>
    <property type="match status" value="1"/>
</dbReference>